<feature type="compositionally biased region" description="Basic and acidic residues" evidence="1">
    <location>
        <begin position="27"/>
        <end position="39"/>
    </location>
</feature>
<keyword evidence="3" id="KW-1185">Reference proteome</keyword>
<dbReference type="GeneID" id="54284141"/>
<accession>A0A6A5YAT8</accession>
<dbReference type="Proteomes" id="UP000799778">
    <property type="component" value="Unassembled WGS sequence"/>
</dbReference>
<sequence length="61" mass="7023">MKESIVCYLESGKLCPYSRTVRPPNRSRKDDHGAQREAADTYAMNREGRKIIRRKRATGTP</sequence>
<protein>
    <submittedName>
        <fullName evidence="2">Uncharacterized protein</fullName>
    </submittedName>
</protein>
<reference evidence="2" key="1">
    <citation type="journal article" date="2020" name="Stud. Mycol.">
        <title>101 Dothideomycetes genomes: a test case for predicting lifestyles and emergence of pathogens.</title>
        <authorList>
            <person name="Haridas S."/>
            <person name="Albert R."/>
            <person name="Binder M."/>
            <person name="Bloem J."/>
            <person name="Labutti K."/>
            <person name="Salamov A."/>
            <person name="Andreopoulos B."/>
            <person name="Baker S."/>
            <person name="Barry K."/>
            <person name="Bills G."/>
            <person name="Bluhm B."/>
            <person name="Cannon C."/>
            <person name="Castanera R."/>
            <person name="Culley D."/>
            <person name="Daum C."/>
            <person name="Ezra D."/>
            <person name="Gonzalez J."/>
            <person name="Henrissat B."/>
            <person name="Kuo A."/>
            <person name="Liang C."/>
            <person name="Lipzen A."/>
            <person name="Lutzoni F."/>
            <person name="Magnuson J."/>
            <person name="Mondo S."/>
            <person name="Nolan M."/>
            <person name="Ohm R."/>
            <person name="Pangilinan J."/>
            <person name="Park H.-J."/>
            <person name="Ramirez L."/>
            <person name="Alfaro M."/>
            <person name="Sun H."/>
            <person name="Tritt A."/>
            <person name="Yoshinaga Y."/>
            <person name="Zwiers L.-H."/>
            <person name="Turgeon B."/>
            <person name="Goodwin S."/>
            <person name="Spatafora J."/>
            <person name="Crous P."/>
            <person name="Grigoriev I."/>
        </authorList>
    </citation>
    <scope>NUCLEOTIDE SEQUENCE</scope>
    <source>
        <strain evidence="2">CBS 175.79</strain>
    </source>
</reference>
<name>A0A6A5YAT8_9PLEO</name>
<dbReference type="RefSeq" id="XP_033390229.1">
    <property type="nucleotide sequence ID" value="XM_033526744.1"/>
</dbReference>
<organism evidence="2 3">
    <name type="scientific">Aaosphaeria arxii CBS 175.79</name>
    <dbReference type="NCBI Taxonomy" id="1450172"/>
    <lineage>
        <taxon>Eukaryota</taxon>
        <taxon>Fungi</taxon>
        <taxon>Dikarya</taxon>
        <taxon>Ascomycota</taxon>
        <taxon>Pezizomycotina</taxon>
        <taxon>Dothideomycetes</taxon>
        <taxon>Pleosporomycetidae</taxon>
        <taxon>Pleosporales</taxon>
        <taxon>Pleosporales incertae sedis</taxon>
        <taxon>Aaosphaeria</taxon>
    </lineage>
</organism>
<dbReference type="EMBL" id="ML978066">
    <property type="protein sequence ID" value="KAF2021890.1"/>
    <property type="molecule type" value="Genomic_DNA"/>
</dbReference>
<gene>
    <name evidence="2" type="ORF">BU24DRAFT_417535</name>
</gene>
<feature type="region of interest" description="Disordered" evidence="1">
    <location>
        <begin position="19"/>
        <end position="41"/>
    </location>
</feature>
<evidence type="ECO:0000313" key="3">
    <source>
        <dbReference type="Proteomes" id="UP000799778"/>
    </source>
</evidence>
<proteinExistence type="predicted"/>
<evidence type="ECO:0000313" key="2">
    <source>
        <dbReference type="EMBL" id="KAF2021890.1"/>
    </source>
</evidence>
<evidence type="ECO:0000256" key="1">
    <source>
        <dbReference type="SAM" id="MobiDB-lite"/>
    </source>
</evidence>
<dbReference type="AlphaFoldDB" id="A0A6A5YAT8"/>